<dbReference type="PANTHER" id="PTHR34406:SF1">
    <property type="entry name" value="PROTEIN YCEI"/>
    <property type="match status" value="1"/>
</dbReference>
<feature type="domain" description="Lipid/polyisoprenoid-binding YceI-like" evidence="2">
    <location>
        <begin position="47"/>
        <end position="216"/>
    </location>
</feature>
<dbReference type="PANTHER" id="PTHR34406">
    <property type="entry name" value="PROTEIN YCEI"/>
    <property type="match status" value="1"/>
</dbReference>
<dbReference type="InterPro" id="IPR036761">
    <property type="entry name" value="TTHA0802/YceI-like_sf"/>
</dbReference>
<protein>
    <submittedName>
        <fullName evidence="3">YceI family protein</fullName>
    </submittedName>
</protein>
<dbReference type="OrthoDB" id="951410at2"/>
<comment type="caution">
    <text evidence="3">The sequence shown here is derived from an EMBL/GenBank/DDBJ whole genome shotgun (WGS) entry which is preliminary data.</text>
</comment>
<dbReference type="Gene3D" id="2.40.128.110">
    <property type="entry name" value="Lipid/polyisoprenoid-binding, YceI-like"/>
    <property type="match status" value="1"/>
</dbReference>
<evidence type="ECO:0000313" key="3">
    <source>
        <dbReference type="EMBL" id="RCR67232.1"/>
    </source>
</evidence>
<dbReference type="EMBL" id="QOWE01000021">
    <property type="protein sequence ID" value="RCR67232.1"/>
    <property type="molecule type" value="Genomic_DNA"/>
</dbReference>
<dbReference type="RefSeq" id="WP_114408463.1">
    <property type="nucleotide sequence ID" value="NZ_QOWE01000021.1"/>
</dbReference>
<dbReference type="SUPFAM" id="SSF101874">
    <property type="entry name" value="YceI-like"/>
    <property type="match status" value="1"/>
</dbReference>
<reference evidence="3 4" key="1">
    <citation type="submission" date="2018-07" db="EMBL/GenBank/DDBJ databases">
        <title>Genome analysis of Larkinella rosea.</title>
        <authorList>
            <person name="Zhou Z."/>
            <person name="Wang G."/>
        </authorList>
    </citation>
    <scope>NUCLEOTIDE SEQUENCE [LARGE SCALE GENOMIC DNA]</scope>
    <source>
        <strain evidence="4">zzj9</strain>
    </source>
</reference>
<dbReference type="SMART" id="SM00867">
    <property type="entry name" value="YceI"/>
    <property type="match status" value="1"/>
</dbReference>
<dbReference type="InterPro" id="IPR007372">
    <property type="entry name" value="Lipid/polyisoprenoid-bd_YceI"/>
</dbReference>
<dbReference type="Proteomes" id="UP000253383">
    <property type="component" value="Unassembled WGS sequence"/>
</dbReference>
<evidence type="ECO:0000313" key="4">
    <source>
        <dbReference type="Proteomes" id="UP000253383"/>
    </source>
</evidence>
<keyword evidence="1" id="KW-0732">Signal</keyword>
<dbReference type="AlphaFoldDB" id="A0A368JI64"/>
<accession>A0A368JI64</accession>
<name>A0A368JI64_9BACT</name>
<gene>
    <name evidence="3" type="ORF">DUE52_23250</name>
</gene>
<sequence length="217" mass="24308">MNNKLSITNLILFIASLFFGCDGSVKEENKNNAAASAVSLRHVTREKYSIDTTESVITWKGSMLFDIDEEHVGYIHLSKGELMIENGQLMGGTAEIDMNSIEYKDKASKNTPVKHLKSPDYFDVEKFPVSTIAITNIESLRGHTIVKGDLTIKGVTQPVTFPARMEVQDGIVKANGRLIIDRTQWGIRYRSGKFYDNLADQAVSDNIELYMKIVARK</sequence>
<keyword evidence="4" id="KW-1185">Reference proteome</keyword>
<proteinExistence type="predicted"/>
<evidence type="ECO:0000259" key="2">
    <source>
        <dbReference type="SMART" id="SM00867"/>
    </source>
</evidence>
<organism evidence="3 4">
    <name type="scientific">Larkinella punicea</name>
    <dbReference type="NCBI Taxonomy" id="2315727"/>
    <lineage>
        <taxon>Bacteria</taxon>
        <taxon>Pseudomonadati</taxon>
        <taxon>Bacteroidota</taxon>
        <taxon>Cytophagia</taxon>
        <taxon>Cytophagales</taxon>
        <taxon>Spirosomataceae</taxon>
        <taxon>Larkinella</taxon>
    </lineage>
</organism>
<dbReference type="Pfam" id="PF04264">
    <property type="entry name" value="YceI"/>
    <property type="match status" value="1"/>
</dbReference>
<feature type="signal peptide" evidence="1">
    <location>
        <begin position="1"/>
        <end position="20"/>
    </location>
</feature>
<feature type="chain" id="PRO_5016777480" evidence="1">
    <location>
        <begin position="21"/>
        <end position="217"/>
    </location>
</feature>
<evidence type="ECO:0000256" key="1">
    <source>
        <dbReference type="SAM" id="SignalP"/>
    </source>
</evidence>
<dbReference type="PROSITE" id="PS51257">
    <property type="entry name" value="PROKAR_LIPOPROTEIN"/>
    <property type="match status" value="1"/>
</dbReference>